<feature type="compositionally biased region" description="Basic and acidic residues" evidence="2">
    <location>
        <begin position="1453"/>
        <end position="1464"/>
    </location>
</feature>
<feature type="compositionally biased region" description="Basic and acidic residues" evidence="2">
    <location>
        <begin position="478"/>
        <end position="496"/>
    </location>
</feature>
<evidence type="ECO:0000259" key="3">
    <source>
        <dbReference type="Pfam" id="PF07001"/>
    </source>
</evidence>
<dbReference type="InterPro" id="IPR033184">
    <property type="entry name" value="PRRC2"/>
</dbReference>
<sequence>MSDRLGQISKSKDGKSKYSSLSLFDKYKGKSIETQKTTVVPRHGLQSLGKVATARRMPPRAPPEPEVRKQRKRPQCDYRAQRRNRMGKQAGTTRSKEFYCINHTAAGVAASAAFSEICLQSSEADSASEPGEHKHWWTKAMGTTKRKGSRTRWFKGLKPTAALLSRGISDAEGSWGTGQGRQGKKRLRSVVWARTKPPPPERDELAGGRREEPAPRLGARAALLRTRGQERRAGWRPRPPPRPVPQAERPSVLQYQQHHPTTVYHDMLPAFMCPKENRDSPSSQDHGPAAVVAPVRFEARPTFRPPFPGPETVKRENPSVPAPAIRPAPAPRPAIINPEDLKDLDDLDNDCEDGWAGEVDWEQGRERQSSLSSGEGVYIQDGLEDEGHHRYPDQQPPRKTSGRFTPAEHAPALKAGVSGGLHRGSRWRRRTSSSSSRGRPRGKFVSRSSPRRWSGRGGGEEQERRAREERLAACAAKLKLDEKFGKSERPPPRAEGARGSPTARSRRPPRWGRTPRNSPRRAGSTLPKSQRRFPQSSTLPRTTERTSPPTTAARTRVPGLRPPFPTTRSTRNLCPLASRSSTSRTRCTRCPTGSSQQGTLHSPVPPTPSVGTTPSRAGFRPPLDDDAPLHGPPHDPGALPRGLLPQPRPFLRNDETHDAAGPPEQPGVRLRRGLPSQHAPGAPGSFHRAVPHVEPGRLPARPHPQLHPALPATARGQDTSRSDDRSERVCSQQESYEDRAKEFGDIPAEEPPHQGYRQTRRPDLAFGEPGRNVLQDESPPPVGSGWSQTAECDYPPGEPKEFAHGRYHKDGGDSRDEPFDCSSKEKGFESDCWRAEAPLKKEGGGGLQSQWSDPGSGSSVGSQPPESSGRTLIRRTGPIKKPVLKALKVEDKENEKPKAEPEEKPVPYRLEKEVLTNVYDLKKDAGQPLSTRHSVALAVAPPEEKHPPVATKVEKTVTPTEDLLEVRDPPESREPPAPRRNNWIFIDEEQAFGGARGTGRGRGGASASSTRAGAAAGTRRRRREPREATATASGPRGGGRGRGLREFGKPEDAAQRGKPAAQRERDAERDLRVRGAAQAAAPEGLGERGGRGVPRARGPQEGGQPGLVEVQQGVHGRPGQRRGVPRQVQSRQRVRALVAPAPDQQRVHPGFRVPRDVQLAGQGWAVRGGPAQENGYGLGTEAFQRRPLDRDPLKYGQKYPGSFAENGVDDRGGEAGDYYLDGDNPDNRPLRRAPRQDKPRDSAACGRREPAGPWNGEEYGRSHQDQAEDWETGSDNSDFNERQDRRGGASQPDAPSDSGHGELGGGEKRELSKRSFSSQRPLVDRQNRKGDPGVLEGSKLSRPVDGSTKPGRGDGWQNGMSPNSKRSQEDAGSGLSSGSVYSVEQSEDSPQTVPAEAPGKKAEKELRAGQLKGDKDEPLSQYDPNSYPLEGDVGPAVPGPDGFPEVLSKKQRRQQEEDRRRKEQGAPVSRRRGGGVWGLGADAPRDLDHHTGSVPVKNRAITSKMPPRFAKKQGGLSLEQQAEDVMSASNLGTEIWETNSSALAVQSSGGDSWTKPVSYPGRSPTLSSSQRSSPYGALGPQEIAGSAQARPNTDGPKDLPPKQMEKDSDAGPEQNKEHKPGPIGNERSLKHRKGSEGVERLEGPIAPVNGVEIHVDNVIPVPPIEFGVSAKDSDFNLPPGSTPVPVSNPITKLQDPLAGNAALSQGIPMLRRDHLQPGINLNPMSFPSADLTLKMESARKAWENSQSLPEQGSRGPGSGGQPPCSVGSSSGVSYSSFGGCPCPHARGVRGSVRNHIPLYLDGHVFPSQPRLVPPNMTQQQSYQQAAAAQQIPISLHTSLQAQAQLGLRALPVSQSQEMFSSMPPFRSQVYMHPNLSQPSAMVLSGGAPLKGPYSAFPGMQPSDMVKTQSGSHYQPLNGGQPLVYDGQMNQGPGMGTSQLMDSQLIQVTMPLPGSQLRYGSAQQHLILPQSIQLQQGQNLSVGGPRRMMPPGSQPPVLPGNRETSQMEMKGFQFSDKPNHSPGMSGGSYRPGSASPSGNLGPGCPTTVAALSGHYAQQGSMVMHMRPPTTGPFPNPIQRPVMQVNKTVIIRSPYPSPGREAPLLLPRPPTPPPQVLRMARRRGPRGTFARAKGKERRGRGECQASRTSPRPQGRSNRPAPTKSLPISQLVFYGDLSSEGNINGPSELRMSLREDKRPDEGLMMMQELEDRLKEQIDKLEHIRLSATELKDNIAGNSADLKQSIADHLDWLNRLTERVDTLQMNTSVFVQMNPKPRTWGGKQSSRRSARLGRLYQGDDAQSEFGWSPVRTRRNSDAASEMSCAW</sequence>
<feature type="compositionally biased region" description="Polar residues" evidence="2">
    <location>
        <begin position="1380"/>
        <end position="1392"/>
    </location>
</feature>
<feature type="compositionally biased region" description="Low complexity" evidence="2">
    <location>
        <begin position="1431"/>
        <end position="1444"/>
    </location>
</feature>
<feature type="region of interest" description="Disordered" evidence="2">
    <location>
        <begin position="35"/>
        <end position="92"/>
    </location>
</feature>
<dbReference type="EMBL" id="JAFIRN010000015">
    <property type="protein sequence ID" value="KAG5834695.1"/>
    <property type="molecule type" value="Genomic_DNA"/>
</dbReference>
<feature type="compositionally biased region" description="Gly residues" evidence="2">
    <location>
        <begin position="994"/>
        <end position="1004"/>
    </location>
</feature>
<feature type="compositionally biased region" description="Basic and acidic residues" evidence="2">
    <location>
        <begin position="798"/>
        <end position="843"/>
    </location>
</feature>
<feature type="compositionally biased region" description="Basic and acidic residues" evidence="2">
    <location>
        <begin position="887"/>
        <end position="908"/>
    </location>
</feature>
<feature type="compositionally biased region" description="Acidic residues" evidence="2">
    <location>
        <begin position="342"/>
        <end position="361"/>
    </location>
</feature>
<feature type="region of interest" description="Disordered" evidence="2">
    <location>
        <begin position="2012"/>
        <end position="2043"/>
    </location>
</feature>
<evidence type="ECO:0000313" key="4">
    <source>
        <dbReference type="EMBL" id="KAG5834695.1"/>
    </source>
</evidence>
<feature type="compositionally biased region" description="Basic and acidic residues" evidence="2">
    <location>
        <begin position="1398"/>
        <end position="1418"/>
    </location>
</feature>
<feature type="region of interest" description="Disordered" evidence="2">
    <location>
        <begin position="301"/>
        <end position="908"/>
    </location>
</feature>
<feature type="compositionally biased region" description="Basic and acidic residues" evidence="2">
    <location>
        <begin position="964"/>
        <end position="977"/>
    </location>
</feature>
<accession>A0A9D3LPE6</accession>
<feature type="region of interest" description="Disordered" evidence="2">
    <location>
        <begin position="1165"/>
        <end position="1521"/>
    </location>
</feature>
<evidence type="ECO:0000313" key="5">
    <source>
        <dbReference type="Proteomes" id="UP001044222"/>
    </source>
</evidence>
<dbReference type="PANTHER" id="PTHR14038:SF4">
    <property type="entry name" value="PROTEIN PRRC2B"/>
    <property type="match status" value="1"/>
</dbReference>
<protein>
    <recommendedName>
        <fullName evidence="3">BAT2 N-terminal domain-containing protein</fullName>
    </recommendedName>
</protein>
<feature type="compositionally biased region" description="Low complexity" evidence="2">
    <location>
        <begin position="215"/>
        <end position="226"/>
    </location>
</feature>
<feature type="compositionally biased region" description="Basic and acidic residues" evidence="2">
    <location>
        <begin position="458"/>
        <end position="471"/>
    </location>
</feature>
<dbReference type="InterPro" id="IPR009738">
    <property type="entry name" value="BAT2_N"/>
</dbReference>
<feature type="compositionally biased region" description="Basic and acidic residues" evidence="2">
    <location>
        <begin position="1183"/>
        <end position="1193"/>
    </location>
</feature>
<feature type="region of interest" description="Disordered" evidence="2">
    <location>
        <begin position="1542"/>
        <end position="1641"/>
    </location>
</feature>
<feature type="compositionally biased region" description="Pro residues" evidence="2">
    <location>
        <begin position="320"/>
        <end position="332"/>
    </location>
</feature>
<feature type="compositionally biased region" description="Polar residues" evidence="2">
    <location>
        <begin position="1542"/>
        <end position="1551"/>
    </location>
</feature>
<feature type="compositionally biased region" description="Basic and acidic residues" evidence="2">
    <location>
        <begin position="63"/>
        <end position="80"/>
    </location>
</feature>
<comment type="caution">
    <text evidence="4">The sequence shown here is derived from an EMBL/GenBank/DDBJ whole genome shotgun (WGS) entry which is preliminary data.</text>
</comment>
<proteinExistence type="predicted"/>
<feature type="compositionally biased region" description="Basic and acidic residues" evidence="2">
    <location>
        <begin position="199"/>
        <end position="214"/>
    </location>
</feature>
<feature type="region of interest" description="Disordered" evidence="2">
    <location>
        <begin position="124"/>
        <end position="150"/>
    </location>
</feature>
<feature type="compositionally biased region" description="Low complexity" evidence="2">
    <location>
        <begin position="1005"/>
        <end position="1017"/>
    </location>
</feature>
<feature type="compositionally biased region" description="Low complexity" evidence="2">
    <location>
        <begin position="1562"/>
        <end position="1574"/>
    </location>
</feature>
<feature type="compositionally biased region" description="Low complexity" evidence="2">
    <location>
        <begin position="852"/>
        <end position="869"/>
    </location>
</feature>
<evidence type="ECO:0000256" key="1">
    <source>
        <dbReference type="ARBA" id="ARBA00022553"/>
    </source>
</evidence>
<evidence type="ECO:0000256" key="2">
    <source>
        <dbReference type="SAM" id="MobiDB-lite"/>
    </source>
</evidence>
<keyword evidence="1" id="KW-0597">Phosphoprotein</keyword>
<feature type="domain" description="BAT2 N-terminal" evidence="3">
    <location>
        <begin position="1"/>
        <end position="59"/>
    </location>
</feature>
<feature type="compositionally biased region" description="Basic and acidic residues" evidence="2">
    <location>
        <begin position="1043"/>
        <end position="1073"/>
    </location>
</feature>
<gene>
    <name evidence="4" type="ORF">ANANG_G00264300</name>
</gene>
<dbReference type="PANTHER" id="PTHR14038">
    <property type="entry name" value="BAT2 HLA-B-ASSOCIATED TRANSCRIPT 2"/>
    <property type="match status" value="1"/>
</dbReference>
<feature type="region of interest" description="Disordered" evidence="2">
    <location>
        <begin position="1740"/>
        <end position="1768"/>
    </location>
</feature>
<feature type="compositionally biased region" description="Low complexity" evidence="2">
    <location>
        <begin position="536"/>
        <end position="556"/>
    </location>
</feature>
<organism evidence="4 5">
    <name type="scientific">Anguilla anguilla</name>
    <name type="common">European freshwater eel</name>
    <name type="synonym">Muraena anguilla</name>
    <dbReference type="NCBI Taxonomy" id="7936"/>
    <lineage>
        <taxon>Eukaryota</taxon>
        <taxon>Metazoa</taxon>
        <taxon>Chordata</taxon>
        <taxon>Craniata</taxon>
        <taxon>Vertebrata</taxon>
        <taxon>Euteleostomi</taxon>
        <taxon>Actinopterygii</taxon>
        <taxon>Neopterygii</taxon>
        <taxon>Teleostei</taxon>
        <taxon>Anguilliformes</taxon>
        <taxon>Anguillidae</taxon>
        <taxon>Anguilla</taxon>
    </lineage>
</organism>
<feature type="compositionally biased region" description="Basic and acidic residues" evidence="2">
    <location>
        <begin position="1322"/>
        <end position="1331"/>
    </location>
</feature>
<feature type="region of interest" description="Disordered" evidence="2">
    <location>
        <begin position="938"/>
        <end position="1152"/>
    </location>
</feature>
<feature type="compositionally biased region" description="Basic and acidic residues" evidence="2">
    <location>
        <begin position="718"/>
        <end position="728"/>
    </location>
</feature>
<feature type="compositionally biased region" description="Basic and acidic residues" evidence="2">
    <location>
        <begin position="942"/>
        <end position="955"/>
    </location>
</feature>
<name>A0A9D3LPE6_ANGAN</name>
<dbReference type="Proteomes" id="UP001044222">
    <property type="component" value="Chromosome 15"/>
</dbReference>
<feature type="compositionally biased region" description="Polar residues" evidence="2">
    <location>
        <begin position="526"/>
        <end position="535"/>
    </location>
</feature>
<feature type="compositionally biased region" description="Basic residues" evidence="2">
    <location>
        <begin position="438"/>
        <end position="454"/>
    </location>
</feature>
<feature type="compositionally biased region" description="Basic and acidic residues" evidence="2">
    <location>
        <begin position="1225"/>
        <end position="1250"/>
    </location>
</feature>
<feature type="compositionally biased region" description="Basic and acidic residues" evidence="2">
    <location>
        <begin position="1595"/>
        <end position="1620"/>
    </location>
</feature>
<dbReference type="Pfam" id="PF07001">
    <property type="entry name" value="BAT2_N"/>
    <property type="match status" value="1"/>
</dbReference>
<reference evidence="4" key="1">
    <citation type="submission" date="2021-01" db="EMBL/GenBank/DDBJ databases">
        <title>A chromosome-scale assembly of European eel, Anguilla anguilla.</title>
        <authorList>
            <person name="Henkel C."/>
            <person name="Jong-Raadsen S.A."/>
            <person name="Dufour S."/>
            <person name="Weltzien F.-A."/>
            <person name="Palstra A.P."/>
            <person name="Pelster B."/>
            <person name="Spaink H.P."/>
            <person name="Van Den Thillart G.E."/>
            <person name="Jansen H."/>
            <person name="Zahm M."/>
            <person name="Klopp C."/>
            <person name="Cedric C."/>
            <person name="Louis A."/>
            <person name="Berthelot C."/>
            <person name="Parey E."/>
            <person name="Roest Crollius H."/>
            <person name="Montfort J."/>
            <person name="Robinson-Rechavi M."/>
            <person name="Bucao C."/>
            <person name="Bouchez O."/>
            <person name="Gislard M."/>
            <person name="Lluch J."/>
            <person name="Milhes M."/>
            <person name="Lampietro C."/>
            <person name="Lopez Roques C."/>
            <person name="Donnadieu C."/>
            <person name="Braasch I."/>
            <person name="Desvignes T."/>
            <person name="Postlethwait J."/>
            <person name="Bobe J."/>
            <person name="Guiguen Y."/>
            <person name="Dirks R."/>
        </authorList>
    </citation>
    <scope>NUCLEOTIDE SEQUENCE</scope>
    <source>
        <strain evidence="4">Tag_6206</strain>
        <tissue evidence="4">Liver</tissue>
    </source>
</reference>
<feature type="compositionally biased region" description="Polar residues" evidence="2">
    <location>
        <begin position="2143"/>
        <end position="2154"/>
    </location>
</feature>
<keyword evidence="5" id="KW-1185">Reference proteome</keyword>
<feature type="region of interest" description="Disordered" evidence="2">
    <location>
        <begin position="170"/>
        <end position="257"/>
    </location>
</feature>
<dbReference type="GO" id="GO:0030154">
    <property type="term" value="P:cell differentiation"/>
    <property type="evidence" value="ECO:0007669"/>
    <property type="project" value="TreeGrafter"/>
</dbReference>
<feature type="region of interest" description="Disordered" evidence="2">
    <location>
        <begin position="2095"/>
        <end position="2165"/>
    </location>
</feature>
<feature type="compositionally biased region" description="Pro residues" evidence="2">
    <location>
        <begin position="2104"/>
        <end position="2113"/>
    </location>
</feature>
<feature type="compositionally biased region" description="Low complexity" evidence="2">
    <location>
        <begin position="578"/>
        <end position="595"/>
    </location>
</feature>